<evidence type="ECO:0000256" key="1">
    <source>
        <dbReference type="SAM" id="Phobius"/>
    </source>
</evidence>
<dbReference type="EMBL" id="VUJU01002354">
    <property type="protein sequence ID" value="KAF0761564.1"/>
    <property type="molecule type" value="Genomic_DNA"/>
</dbReference>
<feature type="non-terminal residue" evidence="2">
    <location>
        <position position="1"/>
    </location>
</feature>
<comment type="caution">
    <text evidence="2">The sequence shown here is derived from an EMBL/GenBank/DDBJ whole genome shotgun (WGS) entry which is preliminary data.</text>
</comment>
<proteinExistence type="predicted"/>
<reference evidence="2 3" key="1">
    <citation type="submission" date="2019-08" db="EMBL/GenBank/DDBJ databases">
        <title>Whole genome of Aphis craccivora.</title>
        <authorList>
            <person name="Voronova N.V."/>
            <person name="Shulinski R.S."/>
            <person name="Bandarenka Y.V."/>
            <person name="Zhorov D.G."/>
            <person name="Warner D."/>
        </authorList>
    </citation>
    <scope>NUCLEOTIDE SEQUENCE [LARGE SCALE GENOMIC DNA]</scope>
    <source>
        <strain evidence="2">180601</strain>
        <tissue evidence="2">Whole Body</tissue>
    </source>
</reference>
<dbReference type="AlphaFoldDB" id="A0A6G0YUC1"/>
<sequence length="121" mass="14271">ILSGAMNVLILQCYVCFFFFVSVYTRTCRNNASILNCGVFKSAGKNQKKLRKNGNFYVKLVFDQIDFLYGCNLKNNHCKYLKFSPNVYVSVIYIQLNFQKFLTFFDSKFYEICLKRDNLQE</sequence>
<keyword evidence="1" id="KW-1133">Transmembrane helix</keyword>
<evidence type="ECO:0000313" key="3">
    <source>
        <dbReference type="Proteomes" id="UP000478052"/>
    </source>
</evidence>
<accession>A0A6G0YUC1</accession>
<feature type="transmembrane region" description="Helical" evidence="1">
    <location>
        <begin position="6"/>
        <end position="25"/>
    </location>
</feature>
<protein>
    <submittedName>
        <fullName evidence="2">Uncharacterized protein</fullName>
    </submittedName>
</protein>
<gene>
    <name evidence="2" type="ORF">FWK35_00014254</name>
</gene>
<keyword evidence="3" id="KW-1185">Reference proteome</keyword>
<evidence type="ECO:0000313" key="2">
    <source>
        <dbReference type="EMBL" id="KAF0761564.1"/>
    </source>
</evidence>
<keyword evidence="1" id="KW-0812">Transmembrane</keyword>
<organism evidence="2 3">
    <name type="scientific">Aphis craccivora</name>
    <name type="common">Cowpea aphid</name>
    <dbReference type="NCBI Taxonomy" id="307492"/>
    <lineage>
        <taxon>Eukaryota</taxon>
        <taxon>Metazoa</taxon>
        <taxon>Ecdysozoa</taxon>
        <taxon>Arthropoda</taxon>
        <taxon>Hexapoda</taxon>
        <taxon>Insecta</taxon>
        <taxon>Pterygota</taxon>
        <taxon>Neoptera</taxon>
        <taxon>Paraneoptera</taxon>
        <taxon>Hemiptera</taxon>
        <taxon>Sternorrhyncha</taxon>
        <taxon>Aphidomorpha</taxon>
        <taxon>Aphidoidea</taxon>
        <taxon>Aphididae</taxon>
        <taxon>Aphidini</taxon>
        <taxon>Aphis</taxon>
        <taxon>Aphis</taxon>
    </lineage>
</organism>
<dbReference type="Proteomes" id="UP000478052">
    <property type="component" value="Unassembled WGS sequence"/>
</dbReference>
<name>A0A6G0YUC1_APHCR</name>
<keyword evidence="1" id="KW-0472">Membrane</keyword>